<dbReference type="Gene3D" id="3.40.630.30">
    <property type="match status" value="1"/>
</dbReference>
<organism evidence="16 17">
    <name type="scientific">Rotaria sordida</name>
    <dbReference type="NCBI Taxonomy" id="392033"/>
    <lineage>
        <taxon>Eukaryota</taxon>
        <taxon>Metazoa</taxon>
        <taxon>Spiralia</taxon>
        <taxon>Gnathifera</taxon>
        <taxon>Rotifera</taxon>
        <taxon>Eurotatoria</taxon>
        <taxon>Bdelloidea</taxon>
        <taxon>Philodinida</taxon>
        <taxon>Philodinidae</taxon>
        <taxon>Rotaria</taxon>
    </lineage>
</organism>
<dbReference type="AlphaFoldDB" id="A0A814CH85"/>
<feature type="domain" description="N-acetyltransferase" evidence="15">
    <location>
        <begin position="82"/>
        <end position="219"/>
    </location>
</feature>
<keyword evidence="11" id="KW-1133">Transmembrane helix</keyword>
<comment type="pathway">
    <text evidence="2">Glycerolipid metabolism; triacylglycerol biosynthesis.</text>
</comment>
<accession>A0A814CH85</accession>
<dbReference type="InterPro" id="IPR016181">
    <property type="entry name" value="Acyl_CoA_acyltransferase"/>
</dbReference>
<comment type="subcellular location">
    <subcellularLocation>
        <location evidence="1">Endoplasmic reticulum membrane</location>
        <topology evidence="1">Multi-pass membrane protein</topology>
    </subcellularLocation>
</comment>
<dbReference type="Pfam" id="PF03982">
    <property type="entry name" value="DAGAT"/>
    <property type="match status" value="1"/>
</dbReference>
<evidence type="ECO:0000256" key="7">
    <source>
        <dbReference type="ARBA" id="ARBA00022679"/>
    </source>
</evidence>
<evidence type="ECO:0000256" key="14">
    <source>
        <dbReference type="ARBA" id="ARBA00023315"/>
    </source>
</evidence>
<dbReference type="Proteomes" id="UP000663864">
    <property type="component" value="Unassembled WGS sequence"/>
</dbReference>
<dbReference type="EC" id="2.3.1.20" evidence="5"/>
<evidence type="ECO:0000256" key="13">
    <source>
        <dbReference type="ARBA" id="ARBA00023136"/>
    </source>
</evidence>
<dbReference type="CDD" id="cd04301">
    <property type="entry name" value="NAT_SF"/>
    <property type="match status" value="1"/>
</dbReference>
<evidence type="ECO:0000313" key="16">
    <source>
        <dbReference type="EMBL" id="CAF0942459.1"/>
    </source>
</evidence>
<keyword evidence="13" id="KW-0472">Membrane</keyword>
<dbReference type="GO" id="GO:0006071">
    <property type="term" value="P:glycerol metabolic process"/>
    <property type="evidence" value="ECO:0007669"/>
    <property type="project" value="UniProtKB-KW"/>
</dbReference>
<evidence type="ECO:0000256" key="5">
    <source>
        <dbReference type="ARBA" id="ARBA00013244"/>
    </source>
</evidence>
<keyword evidence="6" id="KW-0444">Lipid biosynthesis</keyword>
<evidence type="ECO:0000256" key="6">
    <source>
        <dbReference type="ARBA" id="ARBA00022516"/>
    </source>
</evidence>
<evidence type="ECO:0000256" key="11">
    <source>
        <dbReference type="ARBA" id="ARBA00022989"/>
    </source>
</evidence>
<protein>
    <recommendedName>
        <fullName evidence="5">diacylglycerol O-acyltransferase</fullName>
        <ecNumber evidence="5">2.3.1.20</ecNumber>
    </recommendedName>
</protein>
<evidence type="ECO:0000259" key="15">
    <source>
        <dbReference type="PROSITE" id="PS51186"/>
    </source>
</evidence>
<evidence type="ECO:0000256" key="12">
    <source>
        <dbReference type="ARBA" id="ARBA00023098"/>
    </source>
</evidence>
<keyword evidence="9" id="KW-0319">Glycerol metabolism</keyword>
<evidence type="ECO:0000256" key="2">
    <source>
        <dbReference type="ARBA" id="ARBA00004771"/>
    </source>
</evidence>
<comment type="similarity">
    <text evidence="4">Belongs to the diacylglycerol acyltransferase family.</text>
</comment>
<evidence type="ECO:0000313" key="17">
    <source>
        <dbReference type="Proteomes" id="UP000663864"/>
    </source>
</evidence>
<keyword evidence="8" id="KW-0812">Transmembrane</keyword>
<keyword evidence="12" id="KW-0443">Lipid metabolism</keyword>
<dbReference type="PROSITE" id="PS51186">
    <property type="entry name" value="GNAT"/>
    <property type="match status" value="1"/>
</dbReference>
<comment type="caution">
    <text evidence="16">The sequence shown here is derived from an EMBL/GenBank/DDBJ whole genome shotgun (WGS) entry which is preliminary data.</text>
</comment>
<dbReference type="GO" id="GO:0004144">
    <property type="term" value="F:diacylglycerol O-acyltransferase activity"/>
    <property type="evidence" value="ECO:0007669"/>
    <property type="project" value="UniProtKB-EC"/>
</dbReference>
<dbReference type="SUPFAM" id="SSF55729">
    <property type="entry name" value="Acyl-CoA N-acyltransferases (Nat)"/>
    <property type="match status" value="1"/>
</dbReference>
<dbReference type="InterPro" id="IPR007130">
    <property type="entry name" value="DAGAT"/>
</dbReference>
<dbReference type="EMBL" id="CAJNOT010000328">
    <property type="protein sequence ID" value="CAF0942459.1"/>
    <property type="molecule type" value="Genomic_DNA"/>
</dbReference>
<keyword evidence="14" id="KW-0012">Acyltransferase</keyword>
<comment type="pathway">
    <text evidence="3">Lipid metabolism.</text>
</comment>
<keyword evidence="10" id="KW-0256">Endoplasmic reticulum</keyword>
<dbReference type="PANTHER" id="PTHR12317:SF0">
    <property type="entry name" value="ACYLTRANSFERASE"/>
    <property type="match status" value="1"/>
</dbReference>
<reference evidence="16" key="1">
    <citation type="submission" date="2021-02" db="EMBL/GenBank/DDBJ databases">
        <authorList>
            <person name="Nowell W R."/>
        </authorList>
    </citation>
    <scope>NUCLEOTIDE SEQUENCE</scope>
</reference>
<keyword evidence="7" id="KW-0808">Transferase</keyword>
<dbReference type="InterPro" id="IPR000182">
    <property type="entry name" value="GNAT_dom"/>
</dbReference>
<gene>
    <name evidence="16" type="ORF">ZHD862_LOCUS9546</name>
</gene>
<evidence type="ECO:0000256" key="8">
    <source>
        <dbReference type="ARBA" id="ARBA00022692"/>
    </source>
</evidence>
<evidence type="ECO:0000256" key="1">
    <source>
        <dbReference type="ARBA" id="ARBA00004477"/>
    </source>
</evidence>
<evidence type="ECO:0000256" key="10">
    <source>
        <dbReference type="ARBA" id="ARBA00022824"/>
    </source>
</evidence>
<dbReference type="Pfam" id="PF00583">
    <property type="entry name" value="Acetyltransf_1"/>
    <property type="match status" value="1"/>
</dbReference>
<proteinExistence type="inferred from homology"/>
<evidence type="ECO:0000256" key="9">
    <source>
        <dbReference type="ARBA" id="ARBA00022798"/>
    </source>
</evidence>
<dbReference type="GO" id="GO:0019432">
    <property type="term" value="P:triglyceride biosynthetic process"/>
    <property type="evidence" value="ECO:0007669"/>
    <property type="project" value="TreeGrafter"/>
</dbReference>
<evidence type="ECO:0000256" key="4">
    <source>
        <dbReference type="ARBA" id="ARBA00005420"/>
    </source>
</evidence>
<dbReference type="PANTHER" id="PTHR12317">
    <property type="entry name" value="DIACYLGLYCEROL O-ACYLTRANSFERASE"/>
    <property type="match status" value="1"/>
</dbReference>
<evidence type="ECO:0000256" key="3">
    <source>
        <dbReference type="ARBA" id="ARBA00005189"/>
    </source>
</evidence>
<dbReference type="GO" id="GO:0005789">
    <property type="term" value="C:endoplasmic reticulum membrane"/>
    <property type="evidence" value="ECO:0007669"/>
    <property type="project" value="UniProtKB-SubCell"/>
</dbReference>
<name>A0A814CH85_9BILA</name>
<sequence>MTLLIGLIYGGWMYIDRYTDVRGGRSSSCLRRLSIWSIVSNYFPIKLIKTEDLDPNRNYIFGYHPHGALTFGAGINFLTEATHFSTLFPGICPHLMILRFQFLVPFSRELFLNLGACRVSRESCQYFLNGSSGQGNAVVIVIANFFGRLAIMEDLYVDQSYQGQGIADLLIGECARYTREHGALCLTWQTSVKNHRAQAIYDRCGAMKSDRWLNYTLSL</sequence>